<dbReference type="Proteomes" id="UP000319010">
    <property type="component" value="Unassembled WGS sequence"/>
</dbReference>
<proteinExistence type="predicted"/>
<reference evidence="2 3" key="1">
    <citation type="submission" date="2019-06" db="EMBL/GenBank/DDBJ databases">
        <title>Draft genome sequence of Actinomyces johnsonii CCUG 34287T.</title>
        <authorList>
            <person name="Salva-Serra F."/>
            <person name="Cardew S."/>
            <person name="Moore E."/>
        </authorList>
    </citation>
    <scope>NUCLEOTIDE SEQUENCE [LARGE SCALE GENOMIC DNA]</scope>
    <source>
        <strain evidence="2 3">CCUG 34287</strain>
    </source>
</reference>
<keyword evidence="1" id="KW-0812">Transmembrane</keyword>
<protein>
    <submittedName>
        <fullName evidence="2">Uncharacterized protein</fullName>
    </submittedName>
</protein>
<dbReference type="AlphaFoldDB" id="A0A508A641"/>
<comment type="caution">
    <text evidence="2">The sequence shown here is derived from an EMBL/GenBank/DDBJ whole genome shotgun (WGS) entry which is preliminary data.</text>
</comment>
<evidence type="ECO:0000313" key="2">
    <source>
        <dbReference type="EMBL" id="TQD43328.1"/>
    </source>
</evidence>
<keyword evidence="1" id="KW-1133">Transmembrane helix</keyword>
<gene>
    <name evidence="2" type="ORF">FK256_07020</name>
</gene>
<dbReference type="RefSeq" id="WP_141424245.1">
    <property type="nucleotide sequence ID" value="NZ_JASPFB010000021.1"/>
</dbReference>
<name>A0A508A641_9ACTO</name>
<evidence type="ECO:0000256" key="1">
    <source>
        <dbReference type="SAM" id="Phobius"/>
    </source>
</evidence>
<accession>A0A508A641</accession>
<sequence>MTPTNRAARSPTGVVVDLATIAGSTANPWLGLALGGGGAVAITVILLIVSLVRANRFHVPEHRHP</sequence>
<organism evidence="2 3">
    <name type="scientific">Actinomyces johnsonii</name>
    <dbReference type="NCBI Taxonomy" id="544581"/>
    <lineage>
        <taxon>Bacteria</taxon>
        <taxon>Bacillati</taxon>
        <taxon>Actinomycetota</taxon>
        <taxon>Actinomycetes</taxon>
        <taxon>Actinomycetales</taxon>
        <taxon>Actinomycetaceae</taxon>
        <taxon>Actinomyces</taxon>
    </lineage>
</organism>
<feature type="transmembrane region" description="Helical" evidence="1">
    <location>
        <begin position="29"/>
        <end position="52"/>
    </location>
</feature>
<dbReference type="EMBL" id="VICB01000009">
    <property type="protein sequence ID" value="TQD43328.1"/>
    <property type="molecule type" value="Genomic_DNA"/>
</dbReference>
<evidence type="ECO:0000313" key="3">
    <source>
        <dbReference type="Proteomes" id="UP000319010"/>
    </source>
</evidence>
<keyword evidence="1" id="KW-0472">Membrane</keyword>